<dbReference type="InterPro" id="IPR029063">
    <property type="entry name" value="SAM-dependent_MTases_sf"/>
</dbReference>
<dbReference type="Proteomes" id="UP000597338">
    <property type="component" value="Unassembled WGS sequence"/>
</dbReference>
<comment type="caution">
    <text evidence="1">The sequence shown here is derived from an EMBL/GenBank/DDBJ whole genome shotgun (WGS) entry which is preliminary data.</text>
</comment>
<evidence type="ECO:0008006" key="3">
    <source>
        <dbReference type="Google" id="ProtNLM"/>
    </source>
</evidence>
<evidence type="ECO:0000313" key="2">
    <source>
        <dbReference type="Proteomes" id="UP000597338"/>
    </source>
</evidence>
<dbReference type="SUPFAM" id="SSF53335">
    <property type="entry name" value="S-adenosyl-L-methionine-dependent methyltransferases"/>
    <property type="match status" value="1"/>
</dbReference>
<protein>
    <recommendedName>
        <fullName evidence="3">Class I SAM-dependent methyltransferase</fullName>
    </recommendedName>
</protein>
<sequence>MFEFEDFPWFPNWLRDYGTDFLRAISDRADYYEHIIPIMNEVLERSNESTFIDIASGGGGGWEKILRRLIRSKPEVKVVLTDLYPNHAAFAKLESKFPEHVTRCAYPVDALEVPPCLRGVRTQFMSFHHFEAQDAQQILANAVAQCSPVLIVEAQERNVFNLLKFIALSPLSVWLVTPGIRPFKWRRILFTYLLPIVPAYLLWDGLVSVCRTYTLDELLDFAYRADPDQAYIWEVGKTESRLMPVCYLLGYPVENHSDSPSGTFKTSAP</sequence>
<gene>
    <name evidence="1" type="ORF">GCM10011386_23080</name>
</gene>
<name>A0ABQ1LZ16_9SPHI</name>
<dbReference type="EMBL" id="BMIK01000007">
    <property type="protein sequence ID" value="GGC30447.1"/>
    <property type="molecule type" value="Genomic_DNA"/>
</dbReference>
<proteinExistence type="predicted"/>
<organism evidence="1 2">
    <name type="scientific">Parapedobacter defluvii</name>
    <dbReference type="NCBI Taxonomy" id="2045106"/>
    <lineage>
        <taxon>Bacteria</taxon>
        <taxon>Pseudomonadati</taxon>
        <taxon>Bacteroidota</taxon>
        <taxon>Sphingobacteriia</taxon>
        <taxon>Sphingobacteriales</taxon>
        <taxon>Sphingobacteriaceae</taxon>
        <taxon>Parapedobacter</taxon>
    </lineage>
</organism>
<reference evidence="2" key="1">
    <citation type="journal article" date="2019" name="Int. J. Syst. Evol. Microbiol.">
        <title>The Global Catalogue of Microorganisms (GCM) 10K type strain sequencing project: providing services to taxonomists for standard genome sequencing and annotation.</title>
        <authorList>
            <consortium name="The Broad Institute Genomics Platform"/>
            <consortium name="The Broad Institute Genome Sequencing Center for Infectious Disease"/>
            <person name="Wu L."/>
            <person name="Ma J."/>
        </authorList>
    </citation>
    <scope>NUCLEOTIDE SEQUENCE [LARGE SCALE GENOMIC DNA]</scope>
    <source>
        <strain evidence="2">CGMCC 1.15342</strain>
    </source>
</reference>
<evidence type="ECO:0000313" key="1">
    <source>
        <dbReference type="EMBL" id="GGC30447.1"/>
    </source>
</evidence>
<accession>A0ABQ1LZ16</accession>
<keyword evidence="2" id="KW-1185">Reference proteome</keyword>